<dbReference type="AlphaFoldDB" id="A0AB39QDQ8"/>
<feature type="transmembrane region" description="Helical" evidence="1">
    <location>
        <begin position="6"/>
        <end position="24"/>
    </location>
</feature>
<evidence type="ECO:0000313" key="2">
    <source>
        <dbReference type="EMBL" id="XDQ39473.1"/>
    </source>
</evidence>
<organism evidence="2">
    <name type="scientific">Streptomyces sp. R28</name>
    <dbReference type="NCBI Taxonomy" id="3238628"/>
    <lineage>
        <taxon>Bacteria</taxon>
        <taxon>Bacillati</taxon>
        <taxon>Actinomycetota</taxon>
        <taxon>Actinomycetes</taxon>
        <taxon>Kitasatosporales</taxon>
        <taxon>Streptomycetaceae</taxon>
        <taxon>Streptomyces</taxon>
    </lineage>
</organism>
<keyword evidence="1" id="KW-0472">Membrane</keyword>
<dbReference type="RefSeq" id="WP_369174197.1">
    <property type="nucleotide sequence ID" value="NZ_CP163439.1"/>
</dbReference>
<accession>A0AB39QDQ8</accession>
<gene>
    <name evidence="2" type="ORF">AB5J49_42395</name>
</gene>
<keyword evidence="1" id="KW-1133">Transmembrane helix</keyword>
<reference evidence="2" key="1">
    <citation type="submission" date="2024-07" db="EMBL/GenBank/DDBJ databases">
        <authorList>
            <person name="Yu S.T."/>
        </authorList>
    </citation>
    <scope>NUCLEOTIDE SEQUENCE</scope>
    <source>
        <strain evidence="2">R28</strain>
    </source>
</reference>
<evidence type="ECO:0000256" key="1">
    <source>
        <dbReference type="SAM" id="Phobius"/>
    </source>
</evidence>
<name>A0AB39QDQ8_9ACTN</name>
<proteinExistence type="predicted"/>
<sequence>MRNVLLTVVYVLFVVPAGLVLRVLRDPMRRSWSRRRASYWHKPLTRG</sequence>
<dbReference type="EMBL" id="CP163439">
    <property type="protein sequence ID" value="XDQ39473.1"/>
    <property type="molecule type" value="Genomic_DNA"/>
</dbReference>
<protein>
    <submittedName>
        <fullName evidence="2">Uncharacterized protein</fullName>
    </submittedName>
</protein>
<keyword evidence="1" id="KW-0812">Transmembrane</keyword>